<gene>
    <name evidence="2" type="ORF">Ari01nite_61360</name>
</gene>
<keyword evidence="3" id="KW-1185">Reference proteome</keyword>
<accession>A0A919K0J6</accession>
<dbReference type="Proteomes" id="UP000636960">
    <property type="component" value="Unassembled WGS sequence"/>
</dbReference>
<feature type="region of interest" description="Disordered" evidence="1">
    <location>
        <begin position="66"/>
        <end position="93"/>
    </location>
</feature>
<dbReference type="AlphaFoldDB" id="A0A919K0J6"/>
<sequence>MFFLALGDIMLGYELAQGTGGRTTVWQWTCWIVAHFLLATAPVVQCRHAAGHRLQTDERRARVASKLPGVRDDRGGRGAAGPGAAGESRAGDHRHAYRVVQPAAFLRPAAPGPDP</sequence>
<evidence type="ECO:0000313" key="3">
    <source>
        <dbReference type="Proteomes" id="UP000636960"/>
    </source>
</evidence>
<comment type="caution">
    <text evidence="2">The sequence shown here is derived from an EMBL/GenBank/DDBJ whole genome shotgun (WGS) entry which is preliminary data.</text>
</comment>
<proteinExistence type="predicted"/>
<reference evidence="2" key="1">
    <citation type="submission" date="2021-01" db="EMBL/GenBank/DDBJ databases">
        <title>Whole genome shotgun sequence of Actinoplanes rishiriensis NBRC 108556.</title>
        <authorList>
            <person name="Komaki H."/>
            <person name="Tamura T."/>
        </authorList>
    </citation>
    <scope>NUCLEOTIDE SEQUENCE</scope>
    <source>
        <strain evidence="2">NBRC 108556</strain>
    </source>
</reference>
<evidence type="ECO:0000313" key="2">
    <source>
        <dbReference type="EMBL" id="GIE98671.1"/>
    </source>
</evidence>
<organism evidence="2 3">
    <name type="scientific">Paractinoplanes rishiriensis</name>
    <dbReference type="NCBI Taxonomy" id="1050105"/>
    <lineage>
        <taxon>Bacteria</taxon>
        <taxon>Bacillati</taxon>
        <taxon>Actinomycetota</taxon>
        <taxon>Actinomycetes</taxon>
        <taxon>Micromonosporales</taxon>
        <taxon>Micromonosporaceae</taxon>
        <taxon>Paractinoplanes</taxon>
    </lineage>
</organism>
<protein>
    <submittedName>
        <fullName evidence="2">Uncharacterized protein</fullName>
    </submittedName>
</protein>
<name>A0A919K0J6_9ACTN</name>
<evidence type="ECO:0000256" key="1">
    <source>
        <dbReference type="SAM" id="MobiDB-lite"/>
    </source>
</evidence>
<dbReference type="EMBL" id="BOMV01000064">
    <property type="protein sequence ID" value="GIE98671.1"/>
    <property type="molecule type" value="Genomic_DNA"/>
</dbReference>